<dbReference type="GO" id="GO:0032049">
    <property type="term" value="P:cardiolipin biosynthetic process"/>
    <property type="evidence" value="ECO:0007669"/>
    <property type="project" value="UniProtKB-ARBA"/>
</dbReference>
<dbReference type="Pfam" id="PF13091">
    <property type="entry name" value="PLDc_2"/>
    <property type="match status" value="2"/>
</dbReference>
<dbReference type="STRING" id="1465490.SAMN05444277_10251"/>
<accession>A0A1I5TD61</accession>
<proteinExistence type="predicted"/>
<dbReference type="SUPFAM" id="SSF56024">
    <property type="entry name" value="Phospholipase D/nuclease"/>
    <property type="match status" value="2"/>
</dbReference>
<dbReference type="Proteomes" id="UP000199031">
    <property type="component" value="Unassembled WGS sequence"/>
</dbReference>
<dbReference type="SMART" id="SM00155">
    <property type="entry name" value="PLDc"/>
    <property type="match status" value="2"/>
</dbReference>
<dbReference type="InterPro" id="IPR025202">
    <property type="entry name" value="PLD-like_dom"/>
</dbReference>
<evidence type="ECO:0000313" key="2">
    <source>
        <dbReference type="EMBL" id="SFP80771.1"/>
    </source>
</evidence>
<name>A0A1I5TD61_9BACT</name>
<dbReference type="GO" id="GO:0030572">
    <property type="term" value="F:phosphatidyltransferase activity"/>
    <property type="evidence" value="ECO:0007669"/>
    <property type="project" value="UniProtKB-ARBA"/>
</dbReference>
<organism evidence="2 3">
    <name type="scientific">Parafilimonas terrae</name>
    <dbReference type="NCBI Taxonomy" id="1465490"/>
    <lineage>
        <taxon>Bacteria</taxon>
        <taxon>Pseudomonadati</taxon>
        <taxon>Bacteroidota</taxon>
        <taxon>Chitinophagia</taxon>
        <taxon>Chitinophagales</taxon>
        <taxon>Chitinophagaceae</taxon>
        <taxon>Parafilimonas</taxon>
    </lineage>
</organism>
<dbReference type="PANTHER" id="PTHR21248">
    <property type="entry name" value="CARDIOLIPIN SYNTHASE"/>
    <property type="match status" value="1"/>
</dbReference>
<sequence>MHNKVTLVRGGKQYFDLLEHIINRAHTIIHLQMYIFNEDETGNRFINALLKAAGKGVQVFIVLDGYASRNISKACIDSLKSAGIHFRWFNPIFKSRYFYFGRRLHHKVVVADAFTGLVGGVNITNRYNDLDEPAWLDWALHVQGEASFNLNKICADIWDKSMWGRRFRTRFILPEKFFIPNETCMIRARVNDWVRGKKQVSKTYTDMLKQAQYSVTIMSSYFLPGALIKKHLSAAARRGVKIKVIAAGISDVQLAKQAERYIYRWLFKNNIEIYEYKKTVLHGKLSTADKKFVTAGSYNLNNISAYASIELNLDVLDAPFAKKTETILQKIIREDCIQITEAEYDGKVTFFMRAWQRICFDTYRIILYLFTFYFKRRHG</sequence>
<keyword evidence="3" id="KW-1185">Reference proteome</keyword>
<dbReference type="EMBL" id="FOXQ01000002">
    <property type="protein sequence ID" value="SFP80771.1"/>
    <property type="molecule type" value="Genomic_DNA"/>
</dbReference>
<gene>
    <name evidence="2" type="ORF">SAMN05444277_10251</name>
</gene>
<dbReference type="Gene3D" id="3.30.870.10">
    <property type="entry name" value="Endonuclease Chain A"/>
    <property type="match status" value="2"/>
</dbReference>
<dbReference type="InterPro" id="IPR001736">
    <property type="entry name" value="PLipase_D/transphosphatidylase"/>
</dbReference>
<reference evidence="2 3" key="1">
    <citation type="submission" date="2016-10" db="EMBL/GenBank/DDBJ databases">
        <authorList>
            <person name="de Groot N.N."/>
        </authorList>
    </citation>
    <scope>NUCLEOTIDE SEQUENCE [LARGE SCALE GENOMIC DNA]</scope>
    <source>
        <strain evidence="2 3">DSM 28286</strain>
    </source>
</reference>
<evidence type="ECO:0000259" key="1">
    <source>
        <dbReference type="PROSITE" id="PS50035"/>
    </source>
</evidence>
<dbReference type="AlphaFoldDB" id="A0A1I5TD61"/>
<dbReference type="CDD" id="cd09110">
    <property type="entry name" value="PLDc_CLS_1"/>
    <property type="match status" value="1"/>
</dbReference>
<dbReference type="PROSITE" id="PS50035">
    <property type="entry name" value="PLD"/>
    <property type="match status" value="1"/>
</dbReference>
<dbReference type="PANTHER" id="PTHR21248:SF22">
    <property type="entry name" value="PHOSPHOLIPASE D"/>
    <property type="match status" value="1"/>
</dbReference>
<protein>
    <submittedName>
        <fullName evidence="2">Cardiolipin synthase</fullName>
    </submittedName>
</protein>
<feature type="domain" description="PLD phosphodiesterase" evidence="1">
    <location>
        <begin position="100"/>
        <end position="127"/>
    </location>
</feature>
<evidence type="ECO:0000313" key="3">
    <source>
        <dbReference type="Proteomes" id="UP000199031"/>
    </source>
</evidence>